<name>A0A0C9VDJ3_SPHS4</name>
<organism evidence="7 8">
    <name type="scientific">Sphaerobolus stellatus (strain SS14)</name>
    <dbReference type="NCBI Taxonomy" id="990650"/>
    <lineage>
        <taxon>Eukaryota</taxon>
        <taxon>Fungi</taxon>
        <taxon>Dikarya</taxon>
        <taxon>Basidiomycota</taxon>
        <taxon>Agaricomycotina</taxon>
        <taxon>Agaricomycetes</taxon>
        <taxon>Phallomycetidae</taxon>
        <taxon>Geastrales</taxon>
        <taxon>Sphaerobolaceae</taxon>
        <taxon>Sphaerobolus</taxon>
    </lineage>
</organism>
<dbReference type="Gene3D" id="3.40.800.20">
    <property type="entry name" value="Histone deacetylase domain"/>
    <property type="match status" value="1"/>
</dbReference>
<dbReference type="Pfam" id="PF00850">
    <property type="entry name" value="Hist_deacetyl"/>
    <property type="match status" value="1"/>
</dbReference>
<dbReference type="InterPro" id="IPR023801">
    <property type="entry name" value="His_deacetylse_dom"/>
</dbReference>
<evidence type="ECO:0000313" key="8">
    <source>
        <dbReference type="Proteomes" id="UP000054279"/>
    </source>
</evidence>
<protein>
    <recommendedName>
        <fullName evidence="6">Histone deacetylase domain-containing protein</fullName>
    </recommendedName>
</protein>
<feature type="domain" description="Histone deacetylase" evidence="6">
    <location>
        <begin position="27"/>
        <end position="367"/>
    </location>
</feature>
<comment type="cofactor">
    <cofactor evidence="1">
        <name>Zn(2+)</name>
        <dbReference type="ChEBI" id="CHEBI:29105"/>
    </cofactor>
</comment>
<dbReference type="OrthoDB" id="424012at2759"/>
<reference evidence="7 8" key="1">
    <citation type="submission" date="2014-06" db="EMBL/GenBank/DDBJ databases">
        <title>Evolutionary Origins and Diversification of the Mycorrhizal Mutualists.</title>
        <authorList>
            <consortium name="DOE Joint Genome Institute"/>
            <consortium name="Mycorrhizal Genomics Consortium"/>
            <person name="Kohler A."/>
            <person name="Kuo A."/>
            <person name="Nagy L.G."/>
            <person name="Floudas D."/>
            <person name="Copeland A."/>
            <person name="Barry K.W."/>
            <person name="Cichocki N."/>
            <person name="Veneault-Fourrey C."/>
            <person name="LaButti K."/>
            <person name="Lindquist E.A."/>
            <person name="Lipzen A."/>
            <person name="Lundell T."/>
            <person name="Morin E."/>
            <person name="Murat C."/>
            <person name="Riley R."/>
            <person name="Ohm R."/>
            <person name="Sun H."/>
            <person name="Tunlid A."/>
            <person name="Henrissat B."/>
            <person name="Grigoriev I.V."/>
            <person name="Hibbett D.S."/>
            <person name="Martin F."/>
        </authorList>
    </citation>
    <scope>NUCLEOTIDE SEQUENCE [LARGE SCALE GENOMIC DNA]</scope>
    <source>
        <strain evidence="7 8">SS14</strain>
    </source>
</reference>
<dbReference type="CDD" id="cd10001">
    <property type="entry name" value="HDAC_classII_APAH"/>
    <property type="match status" value="1"/>
</dbReference>
<dbReference type="InterPro" id="IPR000286">
    <property type="entry name" value="HDACs"/>
</dbReference>
<keyword evidence="3" id="KW-0479">Metal-binding</keyword>
<dbReference type="GO" id="GO:0046872">
    <property type="term" value="F:metal ion binding"/>
    <property type="evidence" value="ECO:0007669"/>
    <property type="project" value="UniProtKB-KW"/>
</dbReference>
<keyword evidence="8" id="KW-1185">Reference proteome</keyword>
<evidence type="ECO:0000259" key="6">
    <source>
        <dbReference type="Pfam" id="PF00850"/>
    </source>
</evidence>
<dbReference type="Proteomes" id="UP000054279">
    <property type="component" value="Unassembled WGS sequence"/>
</dbReference>
<dbReference type="InterPro" id="IPR037138">
    <property type="entry name" value="His_deacetylse_dom_sf"/>
</dbReference>
<dbReference type="SUPFAM" id="SSF52768">
    <property type="entry name" value="Arginase/deacetylase"/>
    <property type="match status" value="1"/>
</dbReference>
<keyword evidence="5" id="KW-0862">Zinc</keyword>
<gene>
    <name evidence="7" type="ORF">M422DRAFT_782508</name>
</gene>
<evidence type="ECO:0000313" key="7">
    <source>
        <dbReference type="EMBL" id="KIJ35451.1"/>
    </source>
</evidence>
<evidence type="ECO:0000256" key="4">
    <source>
        <dbReference type="ARBA" id="ARBA00022801"/>
    </source>
</evidence>
<dbReference type="GO" id="GO:0016787">
    <property type="term" value="F:hydrolase activity"/>
    <property type="evidence" value="ECO:0007669"/>
    <property type="project" value="UniProtKB-KW"/>
</dbReference>
<comment type="similarity">
    <text evidence="2">Belongs to the histone deacetylase family.</text>
</comment>
<dbReference type="InterPro" id="IPR023696">
    <property type="entry name" value="Ureohydrolase_dom_sf"/>
</dbReference>
<evidence type="ECO:0000256" key="5">
    <source>
        <dbReference type="ARBA" id="ARBA00022833"/>
    </source>
</evidence>
<evidence type="ECO:0000256" key="3">
    <source>
        <dbReference type="ARBA" id="ARBA00022723"/>
    </source>
</evidence>
<dbReference type="EMBL" id="KN837188">
    <property type="protein sequence ID" value="KIJ35451.1"/>
    <property type="molecule type" value="Genomic_DNA"/>
</dbReference>
<evidence type="ECO:0000256" key="1">
    <source>
        <dbReference type="ARBA" id="ARBA00001947"/>
    </source>
</evidence>
<proteinExistence type="inferred from homology"/>
<dbReference type="GO" id="GO:0004407">
    <property type="term" value="F:histone deacetylase activity"/>
    <property type="evidence" value="ECO:0007669"/>
    <property type="project" value="TreeGrafter"/>
</dbReference>
<dbReference type="PANTHER" id="PTHR10625">
    <property type="entry name" value="HISTONE DEACETYLASE HDAC1-RELATED"/>
    <property type="match status" value="1"/>
</dbReference>
<dbReference type="GO" id="GO:0040029">
    <property type="term" value="P:epigenetic regulation of gene expression"/>
    <property type="evidence" value="ECO:0007669"/>
    <property type="project" value="TreeGrafter"/>
</dbReference>
<evidence type="ECO:0000256" key="2">
    <source>
        <dbReference type="ARBA" id="ARBA00005947"/>
    </source>
</evidence>
<dbReference type="PANTHER" id="PTHR10625:SF17">
    <property type="entry name" value="HISTONE DEACETYLASE 8"/>
    <property type="match status" value="1"/>
</dbReference>
<accession>A0A0C9VDJ3</accession>
<dbReference type="PRINTS" id="PR01270">
    <property type="entry name" value="HDASUPER"/>
</dbReference>
<dbReference type="HOGENOM" id="CLU_007727_8_3_1"/>
<sequence>MKVVYSTSCLVHNPEYETLSGKRVPYLESPQRYEVIREALSDSEDSFGFVEASEDMEVGEHLLSVHSPEYVEYVKNAYDAWVEDGGDEAGVVPDTFPHPKLINFKNGDIDVTKLKPIAKAGLYCFDLSTPITADTYKAAIAAVQVTLTACSILTTESKASSSEGPVGVFALTRPPGHHAATSLSGGYCYFNNVAIAARFLQSQAQSPSSVNAESKPKIAILDIDYHHGNGTQDIFYADPSVYYVSLHAVPDYPYYTGTASETGIGPGKGYTLNLPLPTYTTGDEEYLAALRHAVHKINEFGAEYVVVSLGVDTYQHDPICKFGLTTAGYRRVGGAIARAGAGVGTVFVMEGGYFIADLGANVRAVLEGYQTAGKGAAAAGSA</sequence>
<dbReference type="AlphaFoldDB" id="A0A0C9VDJ3"/>
<keyword evidence="4" id="KW-0378">Hydrolase</keyword>